<dbReference type="PANTHER" id="PTHR43794:SF11">
    <property type="entry name" value="AMIDOHYDROLASE-RELATED DOMAIN-CONTAINING PROTEIN"/>
    <property type="match status" value="1"/>
</dbReference>
<dbReference type="InterPro" id="IPR032466">
    <property type="entry name" value="Metal_Hydrolase"/>
</dbReference>
<dbReference type="InterPro" id="IPR050287">
    <property type="entry name" value="MTA/SAH_deaminase"/>
</dbReference>
<dbReference type="Gene3D" id="3.20.20.140">
    <property type="entry name" value="Metal-dependent hydrolases"/>
    <property type="match status" value="1"/>
</dbReference>
<evidence type="ECO:0000313" key="4">
    <source>
        <dbReference type="Proteomes" id="UP001500635"/>
    </source>
</evidence>
<name>A0ABP8KAM5_9ACTN</name>
<dbReference type="PANTHER" id="PTHR43794">
    <property type="entry name" value="AMINOHYDROLASE SSNA-RELATED"/>
    <property type="match status" value="1"/>
</dbReference>
<dbReference type="Proteomes" id="UP001500635">
    <property type="component" value="Unassembled WGS sequence"/>
</dbReference>
<evidence type="ECO:0000313" key="3">
    <source>
        <dbReference type="EMBL" id="GAA4403108.1"/>
    </source>
</evidence>
<keyword evidence="1" id="KW-0378">Hydrolase</keyword>
<sequence length="468" mass="48368">MSLRLAPRPRPVHTVSDVTVWTGAGWQAHVDVALADGVVDEVRDHTPASGPDGAGVLEDPGVLDGSGAYLIPGFANTHTHVQQSLCRGVGEGRPLLEWLLAVGESMNAVTPERAYVATAAAALEGLLSGATTLVEHMWPNPSAEVHDAVLAALDDVGVRAVLGRGVADRADPSRRWGFDPRLMQSLDSAFADVDRLRGASGERVTLGLAVPNPRSLTIPGMRAAAAFAAERDLTVMIHLSETGTDDAMCREHTGMSAIDYLAEGGLIGERLLAVHGVELDAAARRTLAAAGAAVSWNPVSNMRLGSGVAPVTELLAAGVAVGLGVDGAGSNDRQDMLETLRAGAYVQRAHARRADLFDTAAMLAIACDGAARALGQPDPAAPGGVAPGRLADLTLLRFERDFACLPVSDPGASLLTCGTPRIVDTVLVGGEVVVADGRSTRIDVEALTRALLAAGGPQRVPEKAGTLK</sequence>
<keyword evidence="4" id="KW-1185">Reference proteome</keyword>
<proteinExistence type="predicted"/>
<protein>
    <submittedName>
        <fullName evidence="3">8-oxoguanine deaminase</fullName>
    </submittedName>
</protein>
<dbReference type="EMBL" id="BAABFR010000105">
    <property type="protein sequence ID" value="GAA4403108.1"/>
    <property type="molecule type" value="Genomic_DNA"/>
</dbReference>
<evidence type="ECO:0000259" key="2">
    <source>
        <dbReference type="Pfam" id="PF01979"/>
    </source>
</evidence>
<reference evidence="4" key="1">
    <citation type="journal article" date="2019" name="Int. J. Syst. Evol. Microbiol.">
        <title>The Global Catalogue of Microorganisms (GCM) 10K type strain sequencing project: providing services to taxonomists for standard genome sequencing and annotation.</title>
        <authorList>
            <consortium name="The Broad Institute Genomics Platform"/>
            <consortium name="The Broad Institute Genome Sequencing Center for Infectious Disease"/>
            <person name="Wu L."/>
            <person name="Ma J."/>
        </authorList>
    </citation>
    <scope>NUCLEOTIDE SEQUENCE [LARGE SCALE GENOMIC DNA]</scope>
    <source>
        <strain evidence="4">JCM 17688</strain>
    </source>
</reference>
<dbReference type="SUPFAM" id="SSF51338">
    <property type="entry name" value="Composite domain of metallo-dependent hydrolases"/>
    <property type="match status" value="1"/>
</dbReference>
<dbReference type="Pfam" id="PF01979">
    <property type="entry name" value="Amidohydro_1"/>
    <property type="match status" value="1"/>
</dbReference>
<comment type="caution">
    <text evidence="3">The sequence shown here is derived from an EMBL/GenBank/DDBJ whole genome shotgun (WGS) entry which is preliminary data.</text>
</comment>
<gene>
    <name evidence="3" type="ORF">GCM10023147_44290</name>
</gene>
<accession>A0ABP8KAM5</accession>
<organism evidence="3 4">
    <name type="scientific">Tsukamurella soli</name>
    <dbReference type="NCBI Taxonomy" id="644556"/>
    <lineage>
        <taxon>Bacteria</taxon>
        <taxon>Bacillati</taxon>
        <taxon>Actinomycetota</taxon>
        <taxon>Actinomycetes</taxon>
        <taxon>Mycobacteriales</taxon>
        <taxon>Tsukamurellaceae</taxon>
        <taxon>Tsukamurella</taxon>
    </lineage>
</organism>
<feature type="domain" description="Amidohydrolase-related" evidence="2">
    <location>
        <begin position="69"/>
        <end position="433"/>
    </location>
</feature>
<evidence type="ECO:0000256" key="1">
    <source>
        <dbReference type="ARBA" id="ARBA00022801"/>
    </source>
</evidence>
<dbReference type="InterPro" id="IPR011059">
    <property type="entry name" value="Metal-dep_hydrolase_composite"/>
</dbReference>
<dbReference type="InterPro" id="IPR006680">
    <property type="entry name" value="Amidohydro-rel"/>
</dbReference>
<dbReference type="SUPFAM" id="SSF51556">
    <property type="entry name" value="Metallo-dependent hydrolases"/>
    <property type="match status" value="1"/>
</dbReference>
<dbReference type="Gene3D" id="2.30.40.10">
    <property type="entry name" value="Urease, subunit C, domain 1"/>
    <property type="match status" value="1"/>
</dbReference>